<dbReference type="RefSeq" id="WP_184334138.1">
    <property type="nucleotide sequence ID" value="NZ_JACHHZ010000004.1"/>
</dbReference>
<evidence type="ECO:0000313" key="7">
    <source>
        <dbReference type="EMBL" id="MBB6094735.1"/>
    </source>
</evidence>
<organism evidence="7 8">
    <name type="scientific">Povalibacter uvarum</name>
    <dbReference type="NCBI Taxonomy" id="732238"/>
    <lineage>
        <taxon>Bacteria</taxon>
        <taxon>Pseudomonadati</taxon>
        <taxon>Pseudomonadota</taxon>
        <taxon>Gammaproteobacteria</taxon>
        <taxon>Steroidobacterales</taxon>
        <taxon>Steroidobacteraceae</taxon>
        <taxon>Povalibacter</taxon>
    </lineage>
</organism>
<dbReference type="Gene3D" id="2.40.50.100">
    <property type="match status" value="1"/>
</dbReference>
<dbReference type="AlphaFoldDB" id="A0A841HS81"/>
<keyword evidence="8" id="KW-1185">Reference proteome</keyword>
<evidence type="ECO:0000259" key="5">
    <source>
        <dbReference type="Pfam" id="PF25881"/>
    </source>
</evidence>
<dbReference type="Pfam" id="PF25881">
    <property type="entry name" value="HH_YBHG"/>
    <property type="match status" value="1"/>
</dbReference>
<protein>
    <submittedName>
        <fullName evidence="7">HlyD family secretion protein</fullName>
    </submittedName>
</protein>
<evidence type="ECO:0000256" key="2">
    <source>
        <dbReference type="ARBA" id="ARBA00023054"/>
    </source>
</evidence>
<evidence type="ECO:0000256" key="4">
    <source>
        <dbReference type="SAM" id="Phobius"/>
    </source>
</evidence>
<keyword evidence="4" id="KW-0472">Membrane</keyword>
<feature type="coiled-coil region" evidence="3">
    <location>
        <begin position="183"/>
        <end position="210"/>
    </location>
</feature>
<dbReference type="EMBL" id="JACHHZ010000004">
    <property type="protein sequence ID" value="MBB6094735.1"/>
    <property type="molecule type" value="Genomic_DNA"/>
</dbReference>
<dbReference type="SUPFAM" id="SSF111369">
    <property type="entry name" value="HlyD-like secretion proteins"/>
    <property type="match status" value="2"/>
</dbReference>
<reference evidence="7 8" key="1">
    <citation type="submission" date="2020-08" db="EMBL/GenBank/DDBJ databases">
        <title>Genomic Encyclopedia of Type Strains, Phase IV (KMG-IV): sequencing the most valuable type-strain genomes for metagenomic binning, comparative biology and taxonomic classification.</title>
        <authorList>
            <person name="Goeker M."/>
        </authorList>
    </citation>
    <scope>NUCLEOTIDE SEQUENCE [LARGE SCALE GENOMIC DNA]</scope>
    <source>
        <strain evidence="7 8">DSM 26723</strain>
    </source>
</reference>
<feature type="domain" description="YknX-like beta-barrel" evidence="6">
    <location>
        <begin position="245"/>
        <end position="327"/>
    </location>
</feature>
<dbReference type="Pfam" id="PF25990">
    <property type="entry name" value="Beta-barrel_YknX"/>
    <property type="match status" value="1"/>
</dbReference>
<evidence type="ECO:0000313" key="8">
    <source>
        <dbReference type="Proteomes" id="UP000588068"/>
    </source>
</evidence>
<keyword evidence="2 3" id="KW-0175">Coiled coil</keyword>
<name>A0A841HS81_9GAMM</name>
<sequence length="345" mass="36729">MNKKAIPVAIVGLLALGLIAYWIFGRDDASGLVVLHGNVDLRQVDLPFNDAERIAEVLVEEGSIVKAGQVLARLDTGRLLPRVQQAQARAAAQAELLRKLRNGARPEEIAQARAAVNAAEAEAANARSQFDRLRGISDESKGRAVSPQDLEAGATAARMSEAQAENARKALELTLAGPRKEDIDQAKAQLDAAEADLALLKRQLADAELVSPTDGVVRNRLMEPGELATPQRPVFSIAITHPKWVRAYASEVDLSRIKVGAPATITTDGTAGSPLQGTVGFISSSAEFTPKTVQTEELRTSLVYEVRVFVQDEEDRLRLGMPASVTIDPSAPVQAPAQAQAGGAT</sequence>
<feature type="domain" description="YbhG-like alpha-helical hairpin" evidence="5">
    <location>
        <begin position="84"/>
        <end position="205"/>
    </location>
</feature>
<dbReference type="InterPro" id="IPR050465">
    <property type="entry name" value="UPF0194_transport"/>
</dbReference>
<keyword evidence="4" id="KW-0812">Transmembrane</keyword>
<gene>
    <name evidence="7" type="ORF">HNQ60_003622</name>
</gene>
<comment type="subcellular location">
    <subcellularLocation>
        <location evidence="1">Cell envelope</location>
    </subcellularLocation>
</comment>
<dbReference type="GO" id="GO:0042597">
    <property type="term" value="C:periplasmic space"/>
    <property type="evidence" value="ECO:0007669"/>
    <property type="project" value="UniProtKB-SubCell"/>
</dbReference>
<accession>A0A841HS81</accession>
<dbReference type="PANTHER" id="PTHR32347:SF29">
    <property type="entry name" value="UPF0194 MEMBRANE PROTEIN YBHG"/>
    <property type="match status" value="1"/>
</dbReference>
<evidence type="ECO:0000256" key="3">
    <source>
        <dbReference type="SAM" id="Coils"/>
    </source>
</evidence>
<dbReference type="InterPro" id="IPR058636">
    <property type="entry name" value="Beta-barrel_YknX"/>
</dbReference>
<feature type="coiled-coil region" evidence="3">
    <location>
        <begin position="109"/>
        <end position="136"/>
    </location>
</feature>
<keyword evidence="4" id="KW-1133">Transmembrane helix</keyword>
<dbReference type="PANTHER" id="PTHR32347">
    <property type="entry name" value="EFFLUX SYSTEM COMPONENT YKNX-RELATED"/>
    <property type="match status" value="1"/>
</dbReference>
<dbReference type="InterPro" id="IPR059052">
    <property type="entry name" value="HH_YbhG-like"/>
</dbReference>
<evidence type="ECO:0000256" key="1">
    <source>
        <dbReference type="ARBA" id="ARBA00004196"/>
    </source>
</evidence>
<dbReference type="Proteomes" id="UP000588068">
    <property type="component" value="Unassembled WGS sequence"/>
</dbReference>
<comment type="caution">
    <text evidence="7">The sequence shown here is derived from an EMBL/GenBank/DDBJ whole genome shotgun (WGS) entry which is preliminary data.</text>
</comment>
<feature type="transmembrane region" description="Helical" evidence="4">
    <location>
        <begin position="6"/>
        <end position="24"/>
    </location>
</feature>
<proteinExistence type="predicted"/>
<dbReference type="Gene3D" id="2.40.30.170">
    <property type="match status" value="1"/>
</dbReference>
<evidence type="ECO:0000259" key="6">
    <source>
        <dbReference type="Pfam" id="PF25990"/>
    </source>
</evidence>